<dbReference type="EMBL" id="CP003360">
    <property type="protein sequence ID" value="AFM24687.1"/>
    <property type="molecule type" value="Genomic_DNA"/>
</dbReference>
<name>I4C546_DESTA</name>
<dbReference type="AlphaFoldDB" id="I4C546"/>
<dbReference type="STRING" id="706587.Desti_1982"/>
<evidence type="ECO:0008006" key="3">
    <source>
        <dbReference type="Google" id="ProtNLM"/>
    </source>
</evidence>
<dbReference type="RefSeq" id="WP_014809831.1">
    <property type="nucleotide sequence ID" value="NC_018025.1"/>
</dbReference>
<organism evidence="1 2">
    <name type="scientific">Desulfomonile tiedjei (strain ATCC 49306 / DSM 6799 / DCB-1)</name>
    <dbReference type="NCBI Taxonomy" id="706587"/>
    <lineage>
        <taxon>Bacteria</taxon>
        <taxon>Pseudomonadati</taxon>
        <taxon>Thermodesulfobacteriota</taxon>
        <taxon>Desulfomonilia</taxon>
        <taxon>Desulfomonilales</taxon>
        <taxon>Desulfomonilaceae</taxon>
        <taxon>Desulfomonile</taxon>
    </lineage>
</organism>
<dbReference type="eggNOG" id="COG4729">
    <property type="taxonomic scope" value="Bacteria"/>
</dbReference>
<dbReference type="InterPro" id="IPR015001">
    <property type="entry name" value="DUF1850"/>
</dbReference>
<proteinExistence type="predicted"/>
<dbReference type="KEGG" id="dti:Desti_1982"/>
<dbReference type="HOGENOM" id="CLU_1624486_0_0_7"/>
<evidence type="ECO:0000313" key="2">
    <source>
        <dbReference type="Proteomes" id="UP000006055"/>
    </source>
</evidence>
<accession>I4C546</accession>
<keyword evidence="2" id="KW-1185">Reference proteome</keyword>
<sequence length="163" mass="18098">MKIAAVICLLSYLCLPIPSLVVRSSGTNDVLWAVPVLQGSVFRITWTHSVSRRVVSEDYVIGSDGRLCLRRMTFDHEGPNLPSSPEEGLSWKFDGDRIIVTGYERCMKELNLGIASEFHQLQSGPDIVDFVTLSKNNRVFRVSTEPIAAVRLFTLSCGNIPSI</sequence>
<protein>
    <recommendedName>
        <fullName evidence="3">DUF1850 domain-containing protein</fullName>
    </recommendedName>
</protein>
<evidence type="ECO:0000313" key="1">
    <source>
        <dbReference type="EMBL" id="AFM24687.1"/>
    </source>
</evidence>
<gene>
    <name evidence="1" type="ordered locus">Desti_1982</name>
</gene>
<dbReference type="Proteomes" id="UP000006055">
    <property type="component" value="Chromosome"/>
</dbReference>
<reference evidence="2" key="1">
    <citation type="submission" date="2012-06" db="EMBL/GenBank/DDBJ databases">
        <title>Complete sequence of chromosome of Desulfomonile tiedjei DSM 6799.</title>
        <authorList>
            <person name="Lucas S."/>
            <person name="Copeland A."/>
            <person name="Lapidus A."/>
            <person name="Glavina del Rio T."/>
            <person name="Dalin E."/>
            <person name="Tice H."/>
            <person name="Bruce D."/>
            <person name="Goodwin L."/>
            <person name="Pitluck S."/>
            <person name="Peters L."/>
            <person name="Ovchinnikova G."/>
            <person name="Zeytun A."/>
            <person name="Lu M."/>
            <person name="Kyrpides N."/>
            <person name="Mavromatis K."/>
            <person name="Ivanova N."/>
            <person name="Brettin T."/>
            <person name="Detter J.C."/>
            <person name="Han C."/>
            <person name="Larimer F."/>
            <person name="Land M."/>
            <person name="Hauser L."/>
            <person name="Markowitz V."/>
            <person name="Cheng J.-F."/>
            <person name="Hugenholtz P."/>
            <person name="Woyke T."/>
            <person name="Wu D."/>
            <person name="Spring S."/>
            <person name="Schroeder M."/>
            <person name="Brambilla E."/>
            <person name="Klenk H.-P."/>
            <person name="Eisen J.A."/>
        </authorList>
    </citation>
    <scope>NUCLEOTIDE SEQUENCE [LARGE SCALE GENOMIC DNA]</scope>
    <source>
        <strain evidence="2">ATCC 49306 / DSM 6799 / DCB-1</strain>
    </source>
</reference>
<dbReference type="Pfam" id="PF08905">
    <property type="entry name" value="DUF1850"/>
    <property type="match status" value="1"/>
</dbReference>
<dbReference type="OrthoDB" id="4304at2"/>